<protein>
    <submittedName>
        <fullName evidence="4">Glycoside hydrolase family 23 protein</fullName>
    </submittedName>
</protein>
<dbReference type="GO" id="GO:0016787">
    <property type="term" value="F:hydrolase activity"/>
    <property type="evidence" value="ECO:0007669"/>
    <property type="project" value="UniProtKB-KW"/>
</dbReference>
<dbReference type="Pfam" id="PF01464">
    <property type="entry name" value="SLT"/>
    <property type="match status" value="1"/>
</dbReference>
<evidence type="ECO:0000259" key="3">
    <source>
        <dbReference type="Pfam" id="PF01464"/>
    </source>
</evidence>
<dbReference type="Proteomes" id="UP000053424">
    <property type="component" value="Unassembled WGS sequence"/>
</dbReference>
<reference evidence="5" key="2">
    <citation type="submission" date="2015-01" db="EMBL/GenBank/DDBJ databases">
        <title>Evolutionary Origins and Diversification of the Mycorrhizal Mutualists.</title>
        <authorList>
            <consortium name="DOE Joint Genome Institute"/>
            <consortium name="Mycorrhizal Genomics Consortium"/>
            <person name="Kohler A."/>
            <person name="Kuo A."/>
            <person name="Nagy L.G."/>
            <person name="Floudas D."/>
            <person name="Copeland A."/>
            <person name="Barry K.W."/>
            <person name="Cichocki N."/>
            <person name="Veneault-Fourrey C."/>
            <person name="LaButti K."/>
            <person name="Lindquist E.A."/>
            <person name="Lipzen A."/>
            <person name="Lundell T."/>
            <person name="Morin E."/>
            <person name="Murat C."/>
            <person name="Riley R."/>
            <person name="Ohm R."/>
            <person name="Sun H."/>
            <person name="Tunlid A."/>
            <person name="Henrissat B."/>
            <person name="Grigoriev I.V."/>
            <person name="Hibbett D.S."/>
            <person name="Martin F."/>
        </authorList>
    </citation>
    <scope>NUCLEOTIDE SEQUENCE [LARGE SCALE GENOMIC DNA]</scope>
    <source>
        <strain evidence="5">h7</strain>
    </source>
</reference>
<dbReference type="Gene3D" id="1.10.530.10">
    <property type="match status" value="1"/>
</dbReference>
<feature type="chain" id="PRO_5002162235" evidence="2">
    <location>
        <begin position="20"/>
        <end position="324"/>
    </location>
</feature>
<evidence type="ECO:0000256" key="2">
    <source>
        <dbReference type="SAM" id="SignalP"/>
    </source>
</evidence>
<sequence>MRFITPSLALFLSIIVVGASLPNGNLDISARHSRLAHRATSLEARAPEKRCANRVNKKANNTNTPNNLVADKATTSSKPASKKPAPTKAAAPPPPPKQVSTSGLIKVNSGCGPSRATREITRVSGPNGHIDWLNCGFETAGGWQPPFVRVQDVVTQSLSSALQSPSSPFKACSRYIGIFEKYGNQFGIPPIILASFAMQESGCNPETVGGGGEQGLMQITREKCGGAPGGNCREPDFNIRTATKFFANTLANNGGNVLLSVGAYNGWHKGLTRSKAFAAATSSCCRCQNNGDYLHQFFNGWCQNINSYDQRLRLGKYFNLDRCG</sequence>
<feature type="compositionally biased region" description="Low complexity" evidence="1">
    <location>
        <begin position="58"/>
        <end position="90"/>
    </location>
</feature>
<accession>A0A0C3C8U0</accession>
<keyword evidence="5" id="KW-1185">Reference proteome</keyword>
<reference evidence="4 5" key="1">
    <citation type="submission" date="2014-04" db="EMBL/GenBank/DDBJ databases">
        <authorList>
            <consortium name="DOE Joint Genome Institute"/>
            <person name="Kuo A."/>
            <person name="Gay G."/>
            <person name="Dore J."/>
            <person name="Kohler A."/>
            <person name="Nagy L.G."/>
            <person name="Floudas D."/>
            <person name="Copeland A."/>
            <person name="Barry K.W."/>
            <person name="Cichocki N."/>
            <person name="Veneault-Fourrey C."/>
            <person name="LaButti K."/>
            <person name="Lindquist E.A."/>
            <person name="Lipzen A."/>
            <person name="Lundell T."/>
            <person name="Morin E."/>
            <person name="Murat C."/>
            <person name="Sun H."/>
            <person name="Tunlid A."/>
            <person name="Henrissat B."/>
            <person name="Grigoriev I.V."/>
            <person name="Hibbett D.S."/>
            <person name="Martin F."/>
            <person name="Nordberg H.P."/>
            <person name="Cantor M.N."/>
            <person name="Hua S.X."/>
        </authorList>
    </citation>
    <scope>NUCLEOTIDE SEQUENCE [LARGE SCALE GENOMIC DNA]</scope>
    <source>
        <strain evidence="5">h7</strain>
    </source>
</reference>
<dbReference type="AlphaFoldDB" id="A0A0C3C8U0"/>
<keyword evidence="2" id="KW-0732">Signal</keyword>
<evidence type="ECO:0000256" key="1">
    <source>
        <dbReference type="SAM" id="MobiDB-lite"/>
    </source>
</evidence>
<evidence type="ECO:0000313" key="4">
    <source>
        <dbReference type="EMBL" id="KIM45265.1"/>
    </source>
</evidence>
<feature type="signal peptide" evidence="2">
    <location>
        <begin position="1"/>
        <end position="19"/>
    </location>
</feature>
<dbReference type="OrthoDB" id="2537480at2759"/>
<feature type="domain" description="Transglycosylase SLT" evidence="3">
    <location>
        <begin position="179"/>
        <end position="266"/>
    </location>
</feature>
<feature type="region of interest" description="Disordered" evidence="1">
    <location>
        <begin position="51"/>
        <end position="101"/>
    </location>
</feature>
<dbReference type="HOGENOM" id="CLU_051871_1_0_1"/>
<proteinExistence type="predicted"/>
<dbReference type="InterPro" id="IPR023346">
    <property type="entry name" value="Lysozyme-like_dom_sf"/>
</dbReference>
<dbReference type="SUPFAM" id="SSF53955">
    <property type="entry name" value="Lysozyme-like"/>
    <property type="match status" value="1"/>
</dbReference>
<evidence type="ECO:0000313" key="5">
    <source>
        <dbReference type="Proteomes" id="UP000053424"/>
    </source>
</evidence>
<keyword evidence="4" id="KW-0378">Hydrolase</keyword>
<organism evidence="4 5">
    <name type="scientific">Hebeloma cylindrosporum</name>
    <dbReference type="NCBI Taxonomy" id="76867"/>
    <lineage>
        <taxon>Eukaryota</taxon>
        <taxon>Fungi</taxon>
        <taxon>Dikarya</taxon>
        <taxon>Basidiomycota</taxon>
        <taxon>Agaricomycotina</taxon>
        <taxon>Agaricomycetes</taxon>
        <taxon>Agaricomycetidae</taxon>
        <taxon>Agaricales</taxon>
        <taxon>Agaricineae</taxon>
        <taxon>Hymenogastraceae</taxon>
        <taxon>Hebeloma</taxon>
    </lineage>
</organism>
<dbReference type="EMBL" id="KN831772">
    <property type="protein sequence ID" value="KIM45265.1"/>
    <property type="molecule type" value="Genomic_DNA"/>
</dbReference>
<name>A0A0C3C8U0_HEBCY</name>
<gene>
    <name evidence="4" type="ORF">M413DRAFT_441947</name>
</gene>
<dbReference type="InterPro" id="IPR008258">
    <property type="entry name" value="Transglycosylase_SLT_dom_1"/>
</dbReference>